<proteinExistence type="predicted"/>
<dbReference type="InterPro" id="IPR050744">
    <property type="entry name" value="AI-2_Isomerase_LsrG"/>
</dbReference>
<dbReference type="InterPro" id="IPR007138">
    <property type="entry name" value="ABM_dom"/>
</dbReference>
<protein>
    <submittedName>
        <fullName evidence="2">Antibiotic biosynthesis monooxygenase</fullName>
    </submittedName>
</protein>
<dbReference type="InterPro" id="IPR011008">
    <property type="entry name" value="Dimeric_a/b-barrel"/>
</dbReference>
<dbReference type="PROSITE" id="PS51725">
    <property type="entry name" value="ABM"/>
    <property type="match status" value="1"/>
</dbReference>
<keyword evidence="2" id="KW-0503">Monooxygenase</keyword>
<dbReference type="AlphaFoldDB" id="A0A485M688"/>
<sequence length="101" mass="11291">MLTVVAVMKAAQGREKEMEEAIGALVTEVQAEEGTLVYAVHRGRKEPGKFLFYEKYRDKDAFKAHGVTPHFAEFFGKIAPLLDGEPSIEIYEDFVSISPRG</sequence>
<dbReference type="PANTHER" id="PTHR33336">
    <property type="entry name" value="QUINOL MONOOXYGENASE YGIN-RELATED"/>
    <property type="match status" value="1"/>
</dbReference>
<dbReference type="Gene3D" id="3.30.70.100">
    <property type="match status" value="1"/>
</dbReference>
<dbReference type="SUPFAM" id="SSF54909">
    <property type="entry name" value="Dimeric alpha+beta barrel"/>
    <property type="match status" value="1"/>
</dbReference>
<gene>
    <name evidence="2" type="ORF">SCFA_90023</name>
</gene>
<name>A0A485M688_9ZZZZ</name>
<feature type="domain" description="ABM" evidence="1">
    <location>
        <begin position="2"/>
        <end position="90"/>
    </location>
</feature>
<evidence type="ECO:0000313" key="2">
    <source>
        <dbReference type="EMBL" id="VFU18804.1"/>
    </source>
</evidence>
<organism evidence="2">
    <name type="scientific">anaerobic digester metagenome</name>
    <dbReference type="NCBI Taxonomy" id="1263854"/>
    <lineage>
        <taxon>unclassified sequences</taxon>
        <taxon>metagenomes</taxon>
        <taxon>ecological metagenomes</taxon>
    </lineage>
</organism>
<dbReference type="EMBL" id="CAADRM010000158">
    <property type="protein sequence ID" value="VFU18804.1"/>
    <property type="molecule type" value="Genomic_DNA"/>
</dbReference>
<dbReference type="GO" id="GO:0004497">
    <property type="term" value="F:monooxygenase activity"/>
    <property type="evidence" value="ECO:0007669"/>
    <property type="project" value="UniProtKB-KW"/>
</dbReference>
<evidence type="ECO:0000259" key="1">
    <source>
        <dbReference type="PROSITE" id="PS51725"/>
    </source>
</evidence>
<keyword evidence="2" id="KW-0560">Oxidoreductase</keyword>
<reference evidence="2" key="1">
    <citation type="submission" date="2019-03" db="EMBL/GenBank/DDBJ databases">
        <authorList>
            <person name="Hao L."/>
        </authorList>
    </citation>
    <scope>NUCLEOTIDE SEQUENCE</scope>
</reference>
<dbReference type="Pfam" id="PF03992">
    <property type="entry name" value="ABM"/>
    <property type="match status" value="1"/>
</dbReference>
<accession>A0A485M688</accession>
<dbReference type="PANTHER" id="PTHR33336:SF15">
    <property type="entry name" value="ABM DOMAIN-CONTAINING PROTEIN"/>
    <property type="match status" value="1"/>
</dbReference>